<evidence type="ECO:0000313" key="1">
    <source>
        <dbReference type="EMBL" id="SVD77503.1"/>
    </source>
</evidence>
<evidence type="ECO:0008006" key="2">
    <source>
        <dbReference type="Google" id="ProtNLM"/>
    </source>
</evidence>
<gene>
    <name evidence="1" type="ORF">METZ01_LOCUS430357</name>
</gene>
<dbReference type="InterPro" id="IPR051338">
    <property type="entry name" value="NodU/CmcH_Carbamoyltrnsfr"/>
</dbReference>
<dbReference type="PANTHER" id="PTHR34847:SF1">
    <property type="entry name" value="NODULATION PROTEIN U"/>
    <property type="match status" value="1"/>
</dbReference>
<accession>A0A382Y2N1</accession>
<dbReference type="EMBL" id="UINC01172430">
    <property type="protein sequence ID" value="SVD77503.1"/>
    <property type="molecule type" value="Genomic_DNA"/>
</dbReference>
<reference evidence="1" key="1">
    <citation type="submission" date="2018-05" db="EMBL/GenBank/DDBJ databases">
        <authorList>
            <person name="Lanie J.A."/>
            <person name="Ng W.-L."/>
            <person name="Kazmierczak K.M."/>
            <person name="Andrzejewski T.M."/>
            <person name="Davidsen T.M."/>
            <person name="Wayne K.J."/>
            <person name="Tettelin H."/>
            <person name="Glass J.I."/>
            <person name="Rusch D."/>
            <person name="Podicherti R."/>
            <person name="Tsui H.-C.T."/>
            <person name="Winkler M.E."/>
        </authorList>
    </citation>
    <scope>NUCLEOTIDE SEQUENCE</scope>
</reference>
<name>A0A382Y2N1_9ZZZZ</name>
<proteinExistence type="predicted"/>
<dbReference type="AlphaFoldDB" id="A0A382Y2N1"/>
<protein>
    <recommendedName>
        <fullName evidence="2">Carbamoyltransferase domain-containing protein</fullName>
    </recommendedName>
</protein>
<dbReference type="PANTHER" id="PTHR34847">
    <property type="entry name" value="NODULATION PROTEIN U"/>
    <property type="match status" value="1"/>
</dbReference>
<organism evidence="1">
    <name type="scientific">marine metagenome</name>
    <dbReference type="NCBI Taxonomy" id="408172"/>
    <lineage>
        <taxon>unclassified sequences</taxon>
        <taxon>metagenomes</taxon>
        <taxon>ecological metagenomes</taxon>
    </lineage>
</organism>
<feature type="non-terminal residue" evidence="1">
    <location>
        <position position="95"/>
    </location>
</feature>
<dbReference type="Gene3D" id="3.30.420.40">
    <property type="match status" value="1"/>
</dbReference>
<sequence length="95" mass="10644">MIVLGIHDGKDAGVALLKDGELLYAANEERFSRNKLHFGFPFLSLQNLINCTGIDPNKIDRVCVGFQSMVETEDYPIYTDINDVTMMQRIFAGTS</sequence>